<protein>
    <submittedName>
        <fullName evidence="2">Uncharacterized protein</fullName>
    </submittedName>
</protein>
<dbReference type="RefSeq" id="XP_056507534.1">
    <property type="nucleotide sequence ID" value="XM_056659241.1"/>
</dbReference>
<feature type="signal peptide" evidence="1">
    <location>
        <begin position="1"/>
        <end position="15"/>
    </location>
</feature>
<accession>A0A9W9JWZ4</accession>
<gene>
    <name evidence="2" type="ORF">NUU61_008716</name>
</gene>
<sequence length="166" mass="17545">MLGLTTLAMVATTTALPASSPTSSSSGSGLNIINNLSDDIYLWTVTDTPGDQKTLSKGNSHSETWQTNSNGGGVSIKLSTSDSKDSVLQFEYTQDGDTLYWDLSSINLNKDSSFVTQGFKVTTDDDSCKTAQCDAGDSNCAASYQHPDDVNTNSCRKSAAFTLTLG</sequence>
<dbReference type="GeneID" id="81398410"/>
<reference evidence="2" key="1">
    <citation type="submission" date="2022-11" db="EMBL/GenBank/DDBJ databases">
        <authorList>
            <person name="Petersen C."/>
        </authorList>
    </citation>
    <scope>NUCLEOTIDE SEQUENCE</scope>
    <source>
        <strain evidence="2">IBT 34128</strain>
    </source>
</reference>
<dbReference type="Proteomes" id="UP001141434">
    <property type="component" value="Unassembled WGS sequence"/>
</dbReference>
<dbReference type="PANTHER" id="PTHR36195">
    <property type="entry name" value="DOMAIN PROTEIN, PUTATIVE (AFU_ORTHOLOGUE AFUA_5G01990)-RELATED-RELATED"/>
    <property type="match status" value="1"/>
</dbReference>
<dbReference type="OrthoDB" id="5144514at2759"/>
<name>A0A9W9JWZ4_9EURO</name>
<evidence type="ECO:0000256" key="1">
    <source>
        <dbReference type="SAM" id="SignalP"/>
    </source>
</evidence>
<keyword evidence="1" id="KW-0732">Signal</keyword>
<evidence type="ECO:0000313" key="2">
    <source>
        <dbReference type="EMBL" id="KAJ5084137.1"/>
    </source>
</evidence>
<proteinExistence type="predicted"/>
<reference evidence="2" key="2">
    <citation type="journal article" date="2023" name="IMA Fungus">
        <title>Comparative genomic study of the Penicillium genus elucidates a diverse pangenome and 15 lateral gene transfer events.</title>
        <authorList>
            <person name="Petersen C."/>
            <person name="Sorensen T."/>
            <person name="Nielsen M.R."/>
            <person name="Sondergaard T.E."/>
            <person name="Sorensen J.L."/>
            <person name="Fitzpatrick D.A."/>
            <person name="Frisvad J.C."/>
            <person name="Nielsen K.L."/>
        </authorList>
    </citation>
    <scope>NUCLEOTIDE SEQUENCE</scope>
    <source>
        <strain evidence="2">IBT 34128</strain>
    </source>
</reference>
<organism evidence="2 3">
    <name type="scientific">Penicillium alfredii</name>
    <dbReference type="NCBI Taxonomy" id="1506179"/>
    <lineage>
        <taxon>Eukaryota</taxon>
        <taxon>Fungi</taxon>
        <taxon>Dikarya</taxon>
        <taxon>Ascomycota</taxon>
        <taxon>Pezizomycotina</taxon>
        <taxon>Eurotiomycetes</taxon>
        <taxon>Eurotiomycetidae</taxon>
        <taxon>Eurotiales</taxon>
        <taxon>Aspergillaceae</taxon>
        <taxon>Penicillium</taxon>
    </lineage>
</organism>
<dbReference type="Pfam" id="PF04681">
    <property type="entry name" value="Bys1"/>
    <property type="match status" value="1"/>
</dbReference>
<comment type="caution">
    <text evidence="2">The sequence shown here is derived from an EMBL/GenBank/DDBJ whole genome shotgun (WGS) entry which is preliminary data.</text>
</comment>
<dbReference type="EMBL" id="JAPMSZ010000011">
    <property type="protein sequence ID" value="KAJ5084137.1"/>
    <property type="molecule type" value="Genomic_DNA"/>
</dbReference>
<dbReference type="InterPro" id="IPR006771">
    <property type="entry name" value="CetA-like"/>
</dbReference>
<keyword evidence="3" id="KW-1185">Reference proteome</keyword>
<feature type="chain" id="PRO_5040933997" evidence="1">
    <location>
        <begin position="16"/>
        <end position="166"/>
    </location>
</feature>
<dbReference type="PANTHER" id="PTHR36195:SF6">
    <property type="entry name" value="SECRETED THAUMATIN-LIKE PROTEIN CALA"/>
    <property type="match status" value="1"/>
</dbReference>
<evidence type="ECO:0000313" key="3">
    <source>
        <dbReference type="Proteomes" id="UP001141434"/>
    </source>
</evidence>
<dbReference type="AlphaFoldDB" id="A0A9W9JWZ4"/>